<dbReference type="EMBL" id="JMPR01000004">
    <property type="protein sequence ID" value="KFD22548.1"/>
    <property type="molecule type" value="Genomic_DNA"/>
</dbReference>
<dbReference type="EC" id="2.3.1.-" evidence="2"/>
<keyword evidence="2 3" id="KW-0012">Acyltransferase</keyword>
<accession>A0A085JQ02</accession>
<comment type="function">
    <text evidence="2">Involved in fatty acylation of protoxin at internal lysine residues, thereby converting it to the active toxin.</text>
</comment>
<gene>
    <name evidence="3" type="ORF">GTPT_0122</name>
</gene>
<dbReference type="AlphaFoldDB" id="A0A085JQ02"/>
<comment type="subcellular location">
    <subcellularLocation>
        <location evidence="2">Cytoplasm</location>
    </subcellularLocation>
</comment>
<dbReference type="GO" id="GO:0031640">
    <property type="term" value="P:killing of cells of another organism"/>
    <property type="evidence" value="ECO:0007669"/>
    <property type="project" value="UniProtKB-KW"/>
</dbReference>
<dbReference type="Proteomes" id="UP000028602">
    <property type="component" value="Unassembled WGS sequence"/>
</dbReference>
<keyword evidence="2 3" id="KW-0808">Transferase</keyword>
<dbReference type="InterPro" id="IPR003996">
    <property type="entry name" value="RTX_toxin-activating_protC_bac"/>
</dbReference>
<comment type="caution">
    <text evidence="3">The sequence shown here is derived from an EMBL/GenBank/DDBJ whole genome shotgun (WGS) entry which is preliminary data.</text>
</comment>
<dbReference type="eggNOG" id="COG2994">
    <property type="taxonomic scope" value="Bacteria"/>
</dbReference>
<evidence type="ECO:0000313" key="4">
    <source>
        <dbReference type="Proteomes" id="UP000028602"/>
    </source>
</evidence>
<proteinExistence type="inferred from homology"/>
<evidence type="ECO:0000256" key="1">
    <source>
        <dbReference type="ARBA" id="ARBA00005686"/>
    </source>
</evidence>
<dbReference type="OrthoDB" id="8596436at2"/>
<evidence type="ECO:0000313" key="3">
    <source>
        <dbReference type="EMBL" id="KFD22548.1"/>
    </source>
</evidence>
<keyword evidence="4" id="KW-1185">Reference proteome</keyword>
<dbReference type="Pfam" id="PF02794">
    <property type="entry name" value="HlyC"/>
    <property type="match status" value="1"/>
</dbReference>
<dbReference type="GO" id="GO:0009404">
    <property type="term" value="P:toxin metabolic process"/>
    <property type="evidence" value="ECO:0007669"/>
    <property type="project" value="UniProtKB-UniRule"/>
</dbReference>
<keyword evidence="2" id="KW-0204">Cytolysis</keyword>
<evidence type="ECO:0000256" key="2">
    <source>
        <dbReference type="RuleBase" id="RU368102"/>
    </source>
</evidence>
<dbReference type="RefSeq" id="WP_071780091.1">
    <property type="nucleotide sequence ID" value="NZ_ATMJ01000006.1"/>
</dbReference>
<protein>
    <recommendedName>
        <fullName evidence="2">RTX toxin-activating lysine-acyltransferase</fullName>
        <ecNumber evidence="2">2.3.1.-</ecNumber>
    </recommendedName>
</protein>
<organism evidence="3 4">
    <name type="scientific">Tatumella ptyseos ATCC 33301</name>
    <dbReference type="NCBI Taxonomy" id="1005995"/>
    <lineage>
        <taxon>Bacteria</taxon>
        <taxon>Pseudomonadati</taxon>
        <taxon>Pseudomonadota</taxon>
        <taxon>Gammaproteobacteria</taxon>
        <taxon>Enterobacterales</taxon>
        <taxon>Erwiniaceae</taxon>
        <taxon>Tatumella</taxon>
    </lineage>
</organism>
<dbReference type="PRINTS" id="PR01489">
    <property type="entry name" value="RTXTOXINC"/>
</dbReference>
<keyword evidence="2" id="KW-0963">Cytoplasm</keyword>
<sequence length="196" mass="22713">MKTGPYDVHSPMIIGGEMSEAEAFGAAVWLWMHSPQHRDLPIHALPTVLLPLINRQQYVLVSRGTTPRVFMSWMWLDDIAERRYLSQPAIMVQERDWASGERMWIRDWIAPFGDTLSMRDLFGRILFPERCARALYHRGAEKGPRVINFKGDQVSHQQAIAWREANPLMVPLPEFPNGQREYLTRGFQPDKAVTRD</sequence>
<dbReference type="GO" id="GO:0005737">
    <property type="term" value="C:cytoplasm"/>
    <property type="evidence" value="ECO:0007669"/>
    <property type="project" value="UniProtKB-SubCell"/>
</dbReference>
<dbReference type="GO" id="GO:0016746">
    <property type="term" value="F:acyltransferase activity"/>
    <property type="evidence" value="ECO:0007669"/>
    <property type="project" value="UniProtKB-UniRule"/>
</dbReference>
<name>A0A085JQ02_9GAMM</name>
<comment type="similarity">
    <text evidence="1 2">Belongs to the RTX toxin acyltransferase family.</text>
</comment>
<reference evidence="3 4" key="1">
    <citation type="submission" date="2014-05" db="EMBL/GenBank/DDBJ databases">
        <title>ATOL: Assembling a taxonomically balanced genome-scale reconstruction of the evolutionary history of the Enterobacteriaceae.</title>
        <authorList>
            <person name="Plunkett G.III."/>
            <person name="Neeno-Eckwall E.C."/>
            <person name="Glasner J.D."/>
            <person name="Perna N.T."/>
        </authorList>
    </citation>
    <scope>NUCLEOTIDE SEQUENCE [LARGE SCALE GENOMIC DNA]</scope>
    <source>
        <strain evidence="3 4">ATCC 33301</strain>
    </source>
</reference>